<dbReference type="CTD" id="5618"/>
<dbReference type="Gene3D" id="2.60.40.10">
    <property type="entry name" value="Immunoglobulins"/>
    <property type="match status" value="2"/>
</dbReference>
<dbReference type="FunFam" id="2.60.40.10:FF:000287">
    <property type="entry name" value="Prolactin receptor"/>
    <property type="match status" value="1"/>
</dbReference>
<evidence type="ECO:0000256" key="12">
    <source>
        <dbReference type="ARBA" id="ARBA00023170"/>
    </source>
</evidence>
<gene>
    <name evidence="14 17" type="primary">PRLR</name>
</gene>
<keyword evidence="13" id="KW-0325">Glycoprotein</keyword>
<dbReference type="GO" id="GO:0046872">
    <property type="term" value="F:metal ion binding"/>
    <property type="evidence" value="ECO:0007669"/>
    <property type="project" value="UniProtKB-KW"/>
</dbReference>
<dbReference type="GO" id="GO:0030155">
    <property type="term" value="P:regulation of cell adhesion"/>
    <property type="evidence" value="ECO:0007669"/>
    <property type="project" value="Ensembl"/>
</dbReference>
<dbReference type="SUPFAM" id="SSF49265">
    <property type="entry name" value="Fibronectin type III"/>
    <property type="match status" value="2"/>
</dbReference>
<evidence type="ECO:0000256" key="9">
    <source>
        <dbReference type="ARBA" id="ARBA00022989"/>
    </source>
</evidence>
<dbReference type="GO" id="GO:0007595">
    <property type="term" value="P:lactation"/>
    <property type="evidence" value="ECO:0007669"/>
    <property type="project" value="Ensembl"/>
</dbReference>
<dbReference type="CDD" id="cd00063">
    <property type="entry name" value="FN3"/>
    <property type="match status" value="2"/>
</dbReference>
<dbReference type="GO" id="GO:0060749">
    <property type="term" value="P:mammary gland alveolus development"/>
    <property type="evidence" value="ECO:0007669"/>
    <property type="project" value="Ensembl"/>
</dbReference>
<dbReference type="Ensembl" id="ENSCLAT00000012721.1">
    <property type="protein sequence ID" value="ENSCLAP00000012573.1"/>
    <property type="gene ID" value="ENSCLAG00000008700.1"/>
</dbReference>
<feature type="region of interest" description="Disordered" evidence="15">
    <location>
        <begin position="411"/>
        <end position="431"/>
    </location>
</feature>
<comment type="function">
    <text evidence="14">This is a receptor for the anterior pituitary hormone prolactin.</text>
</comment>
<dbReference type="OrthoDB" id="8858139at2759"/>
<evidence type="ECO:0000256" key="10">
    <source>
        <dbReference type="ARBA" id="ARBA00023136"/>
    </source>
</evidence>
<dbReference type="InterPro" id="IPR015152">
    <property type="entry name" value="Growth/epo_recpt_lig-bind"/>
</dbReference>
<comment type="similarity">
    <text evidence="2 14">Belongs to the type I cytokine receptor family. Type 1 subfamily.</text>
</comment>
<dbReference type="GO" id="GO:0030856">
    <property type="term" value="P:regulation of epithelial cell differentiation"/>
    <property type="evidence" value="ECO:0007669"/>
    <property type="project" value="Ensembl"/>
</dbReference>
<evidence type="ECO:0000256" key="4">
    <source>
        <dbReference type="ARBA" id="ARBA00022692"/>
    </source>
</evidence>
<dbReference type="GO" id="GO:0060736">
    <property type="term" value="P:prostate gland growth"/>
    <property type="evidence" value="ECO:0007669"/>
    <property type="project" value="Ensembl"/>
</dbReference>
<keyword evidence="11 14" id="KW-1015">Disulfide bond</keyword>
<evidence type="ECO:0000256" key="2">
    <source>
        <dbReference type="ARBA" id="ARBA00007885"/>
    </source>
</evidence>
<dbReference type="GO" id="GO:0007259">
    <property type="term" value="P:cell surface receptor signaling pathway via JAK-STAT"/>
    <property type="evidence" value="ECO:0007669"/>
    <property type="project" value="Ensembl"/>
</dbReference>
<reference evidence="17" key="1">
    <citation type="submission" date="2025-05" db="UniProtKB">
        <authorList>
            <consortium name="Ensembl"/>
        </authorList>
    </citation>
    <scope>IDENTIFICATION</scope>
</reference>
<dbReference type="PANTHER" id="PTHR23036:SF86">
    <property type="entry name" value="PROLACTIN RECEPTOR"/>
    <property type="match status" value="1"/>
</dbReference>
<dbReference type="GO" id="GO:0017046">
    <property type="term" value="F:peptide hormone binding"/>
    <property type="evidence" value="ECO:0007669"/>
    <property type="project" value="Ensembl"/>
</dbReference>
<evidence type="ECO:0000313" key="17">
    <source>
        <dbReference type="Ensembl" id="ENSCLAP00000012573.1"/>
    </source>
</evidence>
<keyword evidence="7" id="KW-0677">Repeat</keyword>
<evidence type="ECO:0000256" key="3">
    <source>
        <dbReference type="ARBA" id="ARBA00019818"/>
    </source>
</evidence>
<dbReference type="InterPro" id="IPR050379">
    <property type="entry name" value="Type-I_Cytokine_Rcpt"/>
</dbReference>
<proteinExistence type="inferred from homology"/>
<dbReference type="GeneID" id="102007036"/>
<keyword evidence="6 14" id="KW-0732">Signal</keyword>
<dbReference type="InterPro" id="IPR003961">
    <property type="entry name" value="FN3_dom"/>
</dbReference>
<name>A0A8C2VFF9_CHILA</name>
<dbReference type="PROSITE" id="PS01352">
    <property type="entry name" value="HEMATOPO_REC_L_F1"/>
    <property type="match status" value="1"/>
</dbReference>
<dbReference type="GO" id="GO:0043066">
    <property type="term" value="P:negative regulation of apoptotic process"/>
    <property type="evidence" value="ECO:0007669"/>
    <property type="project" value="Ensembl"/>
</dbReference>
<dbReference type="Proteomes" id="UP000694398">
    <property type="component" value="Unassembled WGS sequence"/>
</dbReference>
<protein>
    <recommendedName>
        <fullName evidence="3 14">Prolactin receptor</fullName>
        <shortName evidence="14">PRL-R</shortName>
    </recommendedName>
</protein>
<dbReference type="Ensembl" id="ENSCLAT00000012722.1">
    <property type="protein sequence ID" value="ENSCLAP00000012574.1"/>
    <property type="gene ID" value="ENSCLAG00000008700.1"/>
</dbReference>
<dbReference type="RefSeq" id="XP_005386252.1">
    <property type="nucleotide sequence ID" value="XM_005386195.2"/>
</dbReference>
<keyword evidence="4 14" id="KW-0812">Transmembrane</keyword>
<dbReference type="GO" id="GO:0008284">
    <property type="term" value="P:positive regulation of cell population proliferation"/>
    <property type="evidence" value="ECO:0007669"/>
    <property type="project" value="TreeGrafter"/>
</dbReference>
<dbReference type="InterPro" id="IPR003528">
    <property type="entry name" value="Long_hematopoietin_rcpt_CS"/>
</dbReference>
<dbReference type="RefSeq" id="XP_005386250.1">
    <property type="nucleotide sequence ID" value="XM_005386193.2"/>
</dbReference>
<dbReference type="OMA" id="ANITCTW"/>
<dbReference type="InterPro" id="IPR013783">
    <property type="entry name" value="Ig-like_fold"/>
</dbReference>
<dbReference type="GO" id="GO:0043235">
    <property type="term" value="C:receptor complex"/>
    <property type="evidence" value="ECO:0007669"/>
    <property type="project" value="TreeGrafter"/>
</dbReference>
<dbReference type="GO" id="GO:0019955">
    <property type="term" value="F:cytokine binding"/>
    <property type="evidence" value="ECO:0007669"/>
    <property type="project" value="TreeGrafter"/>
</dbReference>
<feature type="region of interest" description="Disordered" evidence="15">
    <location>
        <begin position="333"/>
        <end position="357"/>
    </location>
</feature>
<evidence type="ECO:0000256" key="13">
    <source>
        <dbReference type="ARBA" id="ARBA00023180"/>
    </source>
</evidence>
<feature type="domain" description="Fibronectin type-III" evidence="16">
    <location>
        <begin position="128"/>
        <end position="228"/>
    </location>
</feature>
<evidence type="ECO:0000256" key="6">
    <source>
        <dbReference type="ARBA" id="ARBA00022729"/>
    </source>
</evidence>
<comment type="subunit">
    <text evidence="14">Interacts with SMARCA1. Interacts with NEK3 and VAV2 and this interaction is prolactin-dependent.</text>
</comment>
<dbReference type="RefSeq" id="XP_005386251.1">
    <property type="nucleotide sequence ID" value="XM_005386194.2"/>
</dbReference>
<comment type="domain">
    <text evidence="14">The WSXWS motif appears to be necessary for proper protein folding and thereby efficient intracellular transport and cell-surface receptor binding.</text>
</comment>
<dbReference type="InterPro" id="IPR036116">
    <property type="entry name" value="FN3_sf"/>
</dbReference>
<dbReference type="SMART" id="SM00060">
    <property type="entry name" value="FN3"/>
    <property type="match status" value="2"/>
</dbReference>
<feature type="region of interest" description="Disordered" evidence="15">
    <location>
        <begin position="569"/>
        <end position="593"/>
    </location>
</feature>
<keyword evidence="8 14" id="KW-0862">Zinc</keyword>
<dbReference type="GO" id="GO:0009897">
    <property type="term" value="C:external side of plasma membrane"/>
    <property type="evidence" value="ECO:0007669"/>
    <property type="project" value="TreeGrafter"/>
</dbReference>
<feature type="compositionally biased region" description="Polar residues" evidence="15">
    <location>
        <begin position="576"/>
        <end position="593"/>
    </location>
</feature>
<evidence type="ECO:0000256" key="7">
    <source>
        <dbReference type="ARBA" id="ARBA00022737"/>
    </source>
</evidence>
<dbReference type="GO" id="GO:0060644">
    <property type="term" value="P:mammary gland epithelial cell differentiation"/>
    <property type="evidence" value="ECO:0007669"/>
    <property type="project" value="Ensembl"/>
</dbReference>
<dbReference type="PANTHER" id="PTHR23036">
    <property type="entry name" value="CYTOKINE RECEPTOR"/>
    <property type="match status" value="1"/>
</dbReference>
<feature type="transmembrane region" description="Helical" evidence="14">
    <location>
        <begin position="236"/>
        <end position="257"/>
    </location>
</feature>
<evidence type="ECO:0000256" key="11">
    <source>
        <dbReference type="ARBA" id="ARBA00023157"/>
    </source>
</evidence>
<dbReference type="RefSeq" id="XP_013370472.1">
    <property type="nucleotide sequence ID" value="XM_013515018.1"/>
</dbReference>
<sequence length="619" mass="69345">MKGRGTPTVVFILLFLSIRLLNGESPPGKPVIIKCRSPDKETFTCWWRPGSSGGLPTNYTLTYHKERENITYECPDYNTSGPNSCYFSKKYTSIWSMYVIKVNAINKMGSSSSDALRVDVAYIVEPNSPRNVTLEVKQPEDRKPYLWIKWIPPNLIDLMSGWFALEYEVRLKPEKATEWETHSAGQQTHLKILSLHPGQKYLVQVRCKPDHGYWSKWSQENLIEIPGDISMNNATVWVFVAILSAVVCLVMFWTVALKGYRMITCIFPPIPGPKIKGFDTHLLEKGKTEELLSTLGCQDLPPTSDCEELLVEFLEVGDSDDQQLMPAFSKKYPGQVVKSQHPDPDNDSGHGSCDSPSLLSEKCERPWANPPTFHTPEVIEKLENLEANITCTWDPQTRSTEDKILHFHANGSRSSTWPLPQPTQHNPKSPYNSTGEVCELTMGPKAAVATVLDKSGRDALKFSKTIEAGVGGKAVEQIEVESFPSKTEQDTAWLLPQEKGPCIPAKPLDYVEIHKVNKDGALSLTPKQKESIDQTEKPQAPENCKEYAKVARVMDNNILVLVSDPRAQNKEAVPPLQQNQTEKDTGYNTATPSNCRLQRGGLEYMDPASFMCSFHGQVD</sequence>
<dbReference type="GO" id="GO:0004925">
    <property type="term" value="F:prolactin receptor activity"/>
    <property type="evidence" value="ECO:0007669"/>
    <property type="project" value="Ensembl"/>
</dbReference>
<keyword evidence="18" id="KW-1185">Reference proteome</keyword>
<dbReference type="GO" id="GO:0008289">
    <property type="term" value="F:lipid binding"/>
    <property type="evidence" value="ECO:0007669"/>
    <property type="project" value="Ensembl"/>
</dbReference>
<keyword evidence="9 14" id="KW-1133">Transmembrane helix</keyword>
<keyword evidence="10 14" id="KW-0472">Membrane</keyword>
<comment type="domain">
    <text evidence="14">The box 1 motif is required for JAK interaction and/or activation.</text>
</comment>
<accession>A0A8C2VFF9</accession>
<evidence type="ECO:0000313" key="18">
    <source>
        <dbReference type="Proteomes" id="UP000694398"/>
    </source>
</evidence>
<evidence type="ECO:0000256" key="1">
    <source>
        <dbReference type="ARBA" id="ARBA00004479"/>
    </source>
</evidence>
<keyword evidence="12 14" id="KW-0675">Receptor</keyword>
<dbReference type="GO" id="GO:0009617">
    <property type="term" value="P:response to bacterium"/>
    <property type="evidence" value="ECO:0007669"/>
    <property type="project" value="Ensembl"/>
</dbReference>
<feature type="chain" id="PRO_5044520824" description="Prolactin receptor" evidence="14">
    <location>
        <begin position="24"/>
        <end position="619"/>
    </location>
</feature>
<evidence type="ECO:0000256" key="5">
    <source>
        <dbReference type="ARBA" id="ARBA00022723"/>
    </source>
</evidence>
<feature type="signal peptide" evidence="14">
    <location>
        <begin position="1"/>
        <end position="23"/>
    </location>
</feature>
<dbReference type="GO" id="GO:0120162">
    <property type="term" value="P:positive regulation of cold-induced thermogenesis"/>
    <property type="evidence" value="ECO:0007669"/>
    <property type="project" value="Ensembl"/>
</dbReference>
<evidence type="ECO:0000256" key="8">
    <source>
        <dbReference type="ARBA" id="ARBA00022833"/>
    </source>
</evidence>
<dbReference type="GeneTree" id="ENSGT00940000154851"/>
<feature type="domain" description="Fibronectin type-III" evidence="16">
    <location>
        <begin position="26"/>
        <end position="126"/>
    </location>
</feature>
<keyword evidence="5 14" id="KW-0479">Metal-binding</keyword>
<dbReference type="AlphaFoldDB" id="A0A8C2VFF9"/>
<dbReference type="PROSITE" id="PS50853">
    <property type="entry name" value="FN3"/>
    <property type="match status" value="2"/>
</dbReference>
<dbReference type="FunFam" id="2.60.40.10:FF:000358">
    <property type="entry name" value="Prolactin receptor"/>
    <property type="match status" value="1"/>
</dbReference>
<evidence type="ECO:0000256" key="15">
    <source>
        <dbReference type="SAM" id="MobiDB-lite"/>
    </source>
</evidence>
<comment type="subcellular location">
    <subcellularLocation>
        <location evidence="1 14">Membrane</location>
        <topology evidence="1 14">Single-pass type I membrane protein</topology>
    </subcellularLocation>
</comment>
<organism evidence="17 18">
    <name type="scientific">Chinchilla lanigera</name>
    <name type="common">Long-tailed chinchilla</name>
    <name type="synonym">Chinchilla villidera</name>
    <dbReference type="NCBI Taxonomy" id="34839"/>
    <lineage>
        <taxon>Eukaryota</taxon>
        <taxon>Metazoa</taxon>
        <taxon>Chordata</taxon>
        <taxon>Craniata</taxon>
        <taxon>Vertebrata</taxon>
        <taxon>Euteleostomi</taxon>
        <taxon>Mammalia</taxon>
        <taxon>Eutheria</taxon>
        <taxon>Euarchontoglires</taxon>
        <taxon>Glires</taxon>
        <taxon>Rodentia</taxon>
        <taxon>Hystricomorpha</taxon>
        <taxon>Chinchillidae</taxon>
        <taxon>Chinchilla</taxon>
    </lineage>
</organism>
<dbReference type="Pfam" id="PF09067">
    <property type="entry name" value="EpoR_lig-bind"/>
    <property type="match status" value="1"/>
</dbReference>
<evidence type="ECO:0000259" key="16">
    <source>
        <dbReference type="PROSITE" id="PS50853"/>
    </source>
</evidence>
<evidence type="ECO:0000256" key="14">
    <source>
        <dbReference type="RuleBase" id="RU365035"/>
    </source>
</evidence>